<dbReference type="AlphaFoldDB" id="A0AAP2D8P7"/>
<dbReference type="Proteomes" id="UP001319180">
    <property type="component" value="Unassembled WGS sequence"/>
</dbReference>
<reference evidence="1 2" key="1">
    <citation type="submission" date="2021-05" db="EMBL/GenBank/DDBJ databases">
        <title>A Polyphasic approach of four new species of the genus Ohtaekwangia: Ohtaekwangia histidinii sp. nov., Ohtaekwangia cretensis sp. nov., Ohtaekwangia indiensis sp. nov., Ohtaekwangia reichenbachii sp. nov. from diverse environment.</title>
        <authorList>
            <person name="Octaviana S."/>
        </authorList>
    </citation>
    <scope>NUCLEOTIDE SEQUENCE [LARGE SCALE GENOMIC DNA]</scope>
    <source>
        <strain evidence="1 2">PWU37</strain>
    </source>
</reference>
<proteinExistence type="predicted"/>
<dbReference type="RefSeq" id="WP_254089398.1">
    <property type="nucleotide sequence ID" value="NZ_JAHESC010000006.1"/>
</dbReference>
<evidence type="ECO:0000313" key="1">
    <source>
        <dbReference type="EMBL" id="MBT1686160.1"/>
    </source>
</evidence>
<name>A0AAP2D8P7_9BACT</name>
<keyword evidence="2" id="KW-1185">Reference proteome</keyword>
<dbReference type="EMBL" id="JAHESC010000006">
    <property type="protein sequence ID" value="MBT1686160.1"/>
    <property type="molecule type" value="Genomic_DNA"/>
</dbReference>
<gene>
    <name evidence="1" type="ORF">KK078_06305</name>
</gene>
<comment type="caution">
    <text evidence="1">The sequence shown here is derived from an EMBL/GenBank/DDBJ whole genome shotgun (WGS) entry which is preliminary data.</text>
</comment>
<organism evidence="1 2">
    <name type="scientific">Dawidia soli</name>
    <dbReference type="NCBI Taxonomy" id="2782352"/>
    <lineage>
        <taxon>Bacteria</taxon>
        <taxon>Pseudomonadati</taxon>
        <taxon>Bacteroidota</taxon>
        <taxon>Cytophagia</taxon>
        <taxon>Cytophagales</taxon>
        <taxon>Chryseotaleaceae</taxon>
        <taxon>Dawidia</taxon>
    </lineage>
</organism>
<evidence type="ECO:0000313" key="2">
    <source>
        <dbReference type="Proteomes" id="UP001319180"/>
    </source>
</evidence>
<protein>
    <submittedName>
        <fullName evidence="1">Uncharacterized protein</fullName>
    </submittedName>
</protein>
<accession>A0AAP2D8P7</accession>
<sequence length="253" mass="27006">MARQEGLIKLVGQMGGVSFYKTAQDGFLARTKGGVDGERIKSDPAFQRTRENGSEFGRAGTAGKLLRTAFRALTINTSDGRMPSRLTAEMMKVIKADATNLRGERNVIDGEAELLRGFEFNENAKLNRTFFAPYTANIDRVGGGATIDIPAFIPANMIAAPQGATHVRLVAGCASIDFQNEDYGTDTATSAELTLGIAQQAALSLELSFGETDARPLFLAFGVEFYQVVNGAMYTLKNGAYNALTLVAVDGGA</sequence>